<dbReference type="RefSeq" id="WP_087147839.1">
    <property type="nucleotide sequence ID" value="NZ_FUKJ01000340.1"/>
</dbReference>
<dbReference type="InterPro" id="IPR042094">
    <property type="entry name" value="T2SS_GspF_sf"/>
</dbReference>
<dbReference type="Gene3D" id="1.20.81.30">
    <property type="entry name" value="Type II secretion system (T2SS), domain F"/>
    <property type="match status" value="2"/>
</dbReference>
<evidence type="ECO:0000256" key="7">
    <source>
        <dbReference type="SAM" id="Phobius"/>
    </source>
</evidence>
<keyword evidence="5 7" id="KW-1133">Transmembrane helix</keyword>
<organism evidence="9 10">
    <name type="scientific">Crenothrix polyspora</name>
    <dbReference type="NCBI Taxonomy" id="360316"/>
    <lineage>
        <taxon>Bacteria</taxon>
        <taxon>Pseudomonadati</taxon>
        <taxon>Pseudomonadota</taxon>
        <taxon>Gammaproteobacteria</taxon>
        <taxon>Methylococcales</taxon>
        <taxon>Crenotrichaceae</taxon>
        <taxon>Crenothrix</taxon>
    </lineage>
</organism>
<feature type="transmembrane region" description="Helical" evidence="7">
    <location>
        <begin position="134"/>
        <end position="161"/>
    </location>
</feature>
<keyword evidence="4 7" id="KW-0812">Transmembrane</keyword>
<comment type="similarity">
    <text evidence="2">Belongs to the GSP F family.</text>
</comment>
<comment type="subcellular location">
    <subcellularLocation>
        <location evidence="1">Cell membrane</location>
        <topology evidence="1">Multi-pass membrane protein</topology>
    </subcellularLocation>
</comment>
<evidence type="ECO:0000313" key="10">
    <source>
        <dbReference type="Proteomes" id="UP000195442"/>
    </source>
</evidence>
<dbReference type="OrthoDB" id="9805682at2"/>
<evidence type="ECO:0000256" key="5">
    <source>
        <dbReference type="ARBA" id="ARBA00022989"/>
    </source>
</evidence>
<dbReference type="PRINTS" id="PR00812">
    <property type="entry name" value="BCTERIALGSPF"/>
</dbReference>
<proteinExistence type="inferred from homology"/>
<dbReference type="EMBL" id="FUKJ01000340">
    <property type="protein sequence ID" value="SJM94532.1"/>
    <property type="molecule type" value="Genomic_DNA"/>
</dbReference>
<evidence type="ECO:0000256" key="4">
    <source>
        <dbReference type="ARBA" id="ARBA00022692"/>
    </source>
</evidence>
<accession>A0A1R4HE74</accession>
<protein>
    <submittedName>
        <fullName evidence="9">Putative Type IV pilus biogenesis protein PilC</fullName>
    </submittedName>
</protein>
<evidence type="ECO:0000313" key="9">
    <source>
        <dbReference type="EMBL" id="SJM94532.1"/>
    </source>
</evidence>
<evidence type="ECO:0000259" key="8">
    <source>
        <dbReference type="Pfam" id="PF00482"/>
    </source>
</evidence>
<dbReference type="Proteomes" id="UP000195442">
    <property type="component" value="Unassembled WGS sequence"/>
</dbReference>
<gene>
    <name evidence="9" type="ORF">CRENPOLYSF2_4040002</name>
</gene>
<keyword evidence="6 7" id="KW-0472">Membrane</keyword>
<dbReference type="Pfam" id="PF00482">
    <property type="entry name" value="T2SSF"/>
    <property type="match status" value="2"/>
</dbReference>
<name>A0A1R4HE74_9GAMM</name>
<dbReference type="InterPro" id="IPR003004">
    <property type="entry name" value="GspF/PilC"/>
</dbReference>
<reference evidence="10" key="1">
    <citation type="submission" date="2017-02" db="EMBL/GenBank/DDBJ databases">
        <authorList>
            <person name="Daims H."/>
        </authorList>
    </citation>
    <scope>NUCLEOTIDE SEQUENCE [LARGE SCALE GENOMIC DNA]</scope>
</reference>
<evidence type="ECO:0000256" key="6">
    <source>
        <dbReference type="ARBA" id="ARBA00023136"/>
    </source>
</evidence>
<feature type="domain" description="Type II secretion system protein GspF" evidence="8">
    <location>
        <begin position="243"/>
        <end position="364"/>
    </location>
</feature>
<evidence type="ECO:0000256" key="2">
    <source>
        <dbReference type="ARBA" id="ARBA00005745"/>
    </source>
</evidence>
<evidence type="ECO:0000256" key="1">
    <source>
        <dbReference type="ARBA" id="ARBA00004651"/>
    </source>
</evidence>
<keyword evidence="3" id="KW-1003">Cell membrane</keyword>
<dbReference type="PANTHER" id="PTHR30012">
    <property type="entry name" value="GENERAL SECRETION PATHWAY PROTEIN"/>
    <property type="match status" value="1"/>
</dbReference>
<evidence type="ECO:0000256" key="3">
    <source>
        <dbReference type="ARBA" id="ARBA00022475"/>
    </source>
</evidence>
<feature type="transmembrane region" description="Helical" evidence="7">
    <location>
        <begin position="181"/>
        <end position="207"/>
    </location>
</feature>
<dbReference type="GO" id="GO:0005886">
    <property type="term" value="C:plasma membrane"/>
    <property type="evidence" value="ECO:0007669"/>
    <property type="project" value="UniProtKB-SubCell"/>
</dbReference>
<dbReference type="InterPro" id="IPR018076">
    <property type="entry name" value="T2SS_GspF_dom"/>
</dbReference>
<dbReference type="PANTHER" id="PTHR30012:SF0">
    <property type="entry name" value="TYPE II SECRETION SYSTEM PROTEIN F-RELATED"/>
    <property type="match status" value="1"/>
</dbReference>
<feature type="transmembrane region" description="Helical" evidence="7">
    <location>
        <begin position="345"/>
        <end position="366"/>
    </location>
</feature>
<dbReference type="AlphaFoldDB" id="A0A1R4HE74"/>
<feature type="domain" description="Type II secretion system protein GspF" evidence="8">
    <location>
        <begin position="39"/>
        <end position="162"/>
    </location>
</feature>
<keyword evidence="10" id="KW-1185">Reference proteome</keyword>
<sequence>MALEINQKNSTIVVKTDAGKVKLPFGDAKKVADKDRMFFIEQLALMLETGSDLHTSLNVLMKQTDNAELARVIKALCDDISEGKTFSFALAKHPQVFSTTYTSLIAASESGGYIRRILEHLLIMEKQRQALRDTLISAMSYPAFLMVFSLGMVVFILAVVFPKFGTLFTSIQDQLPITTLYLMAISRIITHYWWGIVPGCFGLIAVFSQLIKSEKGRVLIDELKLTTPFIKHIFLKIYLIQMMRILALSLKSGVNLLDALVLTKDVVQNIGFIRFVETLIKDVTEGRKLAYGFNHSGIIPPIVKQMITTGEETGNLALVSDRIADYFQQDLEKLLKLLTKAIEPIMLLVMGVVVGVLVSSLILPIFKLSHAVH</sequence>